<dbReference type="Gene3D" id="3.40.5.10">
    <property type="entry name" value="Ribosomal protein L9, N-terminal domain"/>
    <property type="match status" value="1"/>
</dbReference>
<dbReference type="OrthoDB" id="5555409at2759"/>
<dbReference type="GO" id="GO:0006412">
    <property type="term" value="P:translation"/>
    <property type="evidence" value="ECO:0007669"/>
    <property type="project" value="InterPro"/>
</dbReference>
<sequence length="289" mass="33246">MWKTINSALVTSIKNQTVLQPINELLYQQIRTTYVLKRKTPPNLHKLGGLRKPLRSRHYIYDVIKNTAIERQPDIEVLLTSVVEGLGNVGDKVSVRPQFAYNNLLLPGLAVYASPENQEKYKDLAINTDVKKYSTPSAAYTVQSLSRMTLSVIMNKDVPWTLKPWHIKASFRKCGYVVPEYAIELPEQPITGPNMDIENKEFAITVTINKQEKVNVRCRLHHWSTELASRLPYVPRFWETPSEPILPEQKSILDTIPIKEIPVRRLRSGAWGVWVRFLVWRSERHPGPA</sequence>
<dbReference type="GO" id="GO:0003735">
    <property type="term" value="F:structural constituent of ribosome"/>
    <property type="evidence" value="ECO:0007669"/>
    <property type="project" value="InterPro"/>
</dbReference>
<keyword evidence="8" id="KW-1185">Reference proteome</keyword>
<accession>A0A9P0GF91</accession>
<name>A0A9P0GF91_9CUCU</name>
<evidence type="ECO:0000259" key="6">
    <source>
        <dbReference type="Pfam" id="PF01281"/>
    </source>
</evidence>
<dbReference type="InterPro" id="IPR000244">
    <property type="entry name" value="Ribosomal_bL9"/>
</dbReference>
<keyword evidence="2" id="KW-0689">Ribosomal protein</keyword>
<dbReference type="InterPro" id="IPR036935">
    <property type="entry name" value="Ribosomal_bL9_N_sf"/>
</dbReference>
<reference evidence="7" key="1">
    <citation type="submission" date="2022-01" db="EMBL/GenBank/DDBJ databases">
        <authorList>
            <person name="King R."/>
        </authorList>
    </citation>
    <scope>NUCLEOTIDE SEQUENCE</scope>
</reference>
<dbReference type="InterPro" id="IPR009027">
    <property type="entry name" value="Ribosomal_bL9/RNase_H1_N"/>
</dbReference>
<evidence type="ECO:0000256" key="4">
    <source>
        <dbReference type="ARBA" id="ARBA00035194"/>
    </source>
</evidence>
<evidence type="ECO:0000256" key="3">
    <source>
        <dbReference type="ARBA" id="ARBA00023274"/>
    </source>
</evidence>
<evidence type="ECO:0000313" key="8">
    <source>
        <dbReference type="Proteomes" id="UP001153636"/>
    </source>
</evidence>
<organism evidence="7 8">
    <name type="scientific">Psylliodes chrysocephalus</name>
    <dbReference type="NCBI Taxonomy" id="3402493"/>
    <lineage>
        <taxon>Eukaryota</taxon>
        <taxon>Metazoa</taxon>
        <taxon>Ecdysozoa</taxon>
        <taxon>Arthropoda</taxon>
        <taxon>Hexapoda</taxon>
        <taxon>Insecta</taxon>
        <taxon>Pterygota</taxon>
        <taxon>Neoptera</taxon>
        <taxon>Endopterygota</taxon>
        <taxon>Coleoptera</taxon>
        <taxon>Polyphaga</taxon>
        <taxon>Cucujiformia</taxon>
        <taxon>Chrysomeloidea</taxon>
        <taxon>Chrysomelidae</taxon>
        <taxon>Galerucinae</taxon>
        <taxon>Alticini</taxon>
        <taxon>Psylliodes</taxon>
    </lineage>
</organism>
<protein>
    <recommendedName>
        <fullName evidence="4">Large ribosomal subunit protein bL9m</fullName>
    </recommendedName>
    <alternativeName>
        <fullName evidence="5">39S ribosomal protein L9, mitochondrial</fullName>
    </alternativeName>
</protein>
<keyword evidence="3" id="KW-0687">Ribonucleoprotein</keyword>
<evidence type="ECO:0000256" key="2">
    <source>
        <dbReference type="ARBA" id="ARBA00022980"/>
    </source>
</evidence>
<dbReference type="SUPFAM" id="SSF55658">
    <property type="entry name" value="L9 N-domain-like"/>
    <property type="match status" value="1"/>
</dbReference>
<feature type="domain" description="Ribosomal protein L9" evidence="6">
    <location>
        <begin position="75"/>
        <end position="121"/>
    </location>
</feature>
<evidence type="ECO:0000313" key="7">
    <source>
        <dbReference type="EMBL" id="CAH1111348.1"/>
    </source>
</evidence>
<dbReference type="PANTHER" id="PTHR21368">
    <property type="entry name" value="50S RIBOSOMAL PROTEIN L9"/>
    <property type="match status" value="1"/>
</dbReference>
<evidence type="ECO:0000256" key="5">
    <source>
        <dbReference type="ARBA" id="ARBA00035381"/>
    </source>
</evidence>
<dbReference type="Proteomes" id="UP001153636">
    <property type="component" value="Chromosome 5"/>
</dbReference>
<evidence type="ECO:0000256" key="1">
    <source>
        <dbReference type="ARBA" id="ARBA00010605"/>
    </source>
</evidence>
<dbReference type="InterPro" id="IPR020070">
    <property type="entry name" value="Ribosomal_bL9_N"/>
</dbReference>
<proteinExistence type="inferred from homology"/>
<dbReference type="EMBL" id="OV651817">
    <property type="protein sequence ID" value="CAH1111348.1"/>
    <property type="molecule type" value="Genomic_DNA"/>
</dbReference>
<dbReference type="AlphaFoldDB" id="A0A9P0GF91"/>
<dbReference type="GO" id="GO:0005840">
    <property type="term" value="C:ribosome"/>
    <property type="evidence" value="ECO:0007669"/>
    <property type="project" value="UniProtKB-KW"/>
</dbReference>
<gene>
    <name evidence="7" type="ORF">PSYICH_LOCUS11405</name>
</gene>
<dbReference type="GO" id="GO:1990904">
    <property type="term" value="C:ribonucleoprotein complex"/>
    <property type="evidence" value="ECO:0007669"/>
    <property type="project" value="UniProtKB-KW"/>
</dbReference>
<dbReference type="Pfam" id="PF01281">
    <property type="entry name" value="Ribosomal_L9_N"/>
    <property type="match status" value="1"/>
</dbReference>
<comment type="similarity">
    <text evidence="1">Belongs to the bacterial ribosomal protein bL9 family.</text>
</comment>